<organism evidence="2">
    <name type="scientific">Naegleria gruberi</name>
    <name type="common">Amoeba</name>
    <dbReference type="NCBI Taxonomy" id="5762"/>
    <lineage>
        <taxon>Eukaryota</taxon>
        <taxon>Discoba</taxon>
        <taxon>Heterolobosea</taxon>
        <taxon>Tetramitia</taxon>
        <taxon>Eutetramitia</taxon>
        <taxon>Vahlkampfiidae</taxon>
        <taxon>Naegleria</taxon>
    </lineage>
</organism>
<dbReference type="InParanoid" id="D2VNM9"/>
<name>D2VNM9_NAEGR</name>
<evidence type="ECO:0000313" key="2">
    <source>
        <dbReference type="Proteomes" id="UP000006671"/>
    </source>
</evidence>
<reference evidence="1 2" key="1">
    <citation type="journal article" date="2010" name="Cell">
        <title>The genome of Naegleria gruberi illuminates early eukaryotic versatility.</title>
        <authorList>
            <person name="Fritz-Laylin L.K."/>
            <person name="Prochnik S.E."/>
            <person name="Ginger M.L."/>
            <person name="Dacks J.B."/>
            <person name="Carpenter M.L."/>
            <person name="Field M.C."/>
            <person name="Kuo A."/>
            <person name="Paredez A."/>
            <person name="Chapman J."/>
            <person name="Pham J."/>
            <person name="Shu S."/>
            <person name="Neupane R."/>
            <person name="Cipriano M."/>
            <person name="Mancuso J."/>
            <person name="Tu H."/>
            <person name="Salamov A."/>
            <person name="Lindquist E."/>
            <person name="Shapiro H."/>
            <person name="Lucas S."/>
            <person name="Grigoriev I.V."/>
            <person name="Cande W.Z."/>
            <person name="Fulton C."/>
            <person name="Rokhsar D.S."/>
            <person name="Dawson S.C."/>
        </authorList>
    </citation>
    <scope>NUCLEOTIDE SEQUENCE [LARGE SCALE GENOMIC DNA]</scope>
    <source>
        <strain evidence="1 2">NEG-M</strain>
    </source>
</reference>
<accession>D2VNM9</accession>
<dbReference type="KEGG" id="ngr:NAEGRDRAFT_70555"/>
<keyword evidence="2" id="KW-1185">Reference proteome</keyword>
<evidence type="ECO:0000313" key="1">
    <source>
        <dbReference type="EMBL" id="EFC41436.1"/>
    </source>
</evidence>
<gene>
    <name evidence="1" type="ORF">NAEGRDRAFT_70555</name>
</gene>
<dbReference type="EMBL" id="GG738885">
    <property type="protein sequence ID" value="EFC41436.1"/>
    <property type="molecule type" value="Genomic_DNA"/>
</dbReference>
<sequence>MNRNQATSTLPNTTYQKADETLDSQVMMNVFKKNNKQNTPTMQQYNQIIWKRIDTPVGSFFKEAPLSNRSKRKTQQISKKEMLQVLHLPQNQASKLLDCSLSTLKRRFYELKDDFGLKSWPQCFAEVRHLPIFRQIYPMSLDFILNTHEKM</sequence>
<dbReference type="RefSeq" id="XP_002674180.1">
    <property type="nucleotide sequence ID" value="XM_002674134.1"/>
</dbReference>
<dbReference type="AlphaFoldDB" id="D2VNM9"/>
<proteinExistence type="predicted"/>
<dbReference type="OrthoDB" id="6270329at2759"/>
<dbReference type="Proteomes" id="UP000006671">
    <property type="component" value="Unassembled WGS sequence"/>
</dbReference>
<protein>
    <submittedName>
        <fullName evidence="1">Predicted protein</fullName>
    </submittedName>
</protein>
<dbReference type="VEuPathDB" id="AmoebaDB:NAEGRDRAFT_70555"/>
<dbReference type="GeneID" id="8850743"/>